<dbReference type="GO" id="GO:0103068">
    <property type="term" value="F:leukotriene C4 gamma-glutamyl transferase activity"/>
    <property type="evidence" value="ECO:0007669"/>
    <property type="project" value="UniProtKB-EC"/>
</dbReference>
<dbReference type="InterPro" id="IPR055262">
    <property type="entry name" value="GGT_CS"/>
</dbReference>
<keyword evidence="6 11" id="KW-0865">Zymogen</keyword>
<name>A0A9D1WAQ6_9SPHI</name>
<dbReference type="Pfam" id="PF01019">
    <property type="entry name" value="G_glu_transpept"/>
    <property type="match status" value="1"/>
</dbReference>
<keyword evidence="4 11" id="KW-0808">Transferase</keyword>
<dbReference type="InterPro" id="IPR043138">
    <property type="entry name" value="GGT_lsub"/>
</dbReference>
<dbReference type="Gene3D" id="1.10.246.130">
    <property type="match status" value="1"/>
</dbReference>
<evidence type="ECO:0000256" key="12">
    <source>
        <dbReference type="SAM" id="SignalP"/>
    </source>
</evidence>
<keyword evidence="12" id="KW-0732">Signal</keyword>
<dbReference type="InterPro" id="IPR051792">
    <property type="entry name" value="GGT_bact"/>
</dbReference>
<sequence>MRNTFYILLLLLLFSCGSNTQNKETAYDPYDYQIIKQHNFRKAAVSSAHPLASLVGKEILAKGGNAIDAAIAVQYALAVVYPNAGNIGGGGFMVVHTKDGESATIDFREKAPAAAFRDMYLDSEGNPIDTKSRDGHLAAGVPGTVKGMELAHEMFGSLDFKELIQPAIDLAEHGFAITAREARGLNRNKKDFQKYSTEPSAFVKESKWEEQDTLLQSDLASTLRRIQDQGAKGFYEGETADLIVQEMERGGGIISLEDLKSYEAVVRDPVVFDYKDYQIISMGLPSSGGILLQQMLRQLEEYPISEYGFQSKESVQLMVEIERRAYADRALYLGDADFVDVPVEALTNKEYLLSRMEDFTPLKASKSEDIEAGEVLLPTKEETTHFSIADELGNVVSLTTTINGAYGNRVVVGGAGFLLNNEMDDFSAKPGSPNKFGLLGAEANAIEPGKRMLSAMTPTVVLKDGKPLMVVGTPGGSTIITSVFQTLVNVLEFGLSPAEAVNSPKFHHQWKPDVIYVEKDYPKTLIAELEEMGYEFKERIPIGRTEVLMLEEGYINAVADKRGDDGVAGY</sequence>
<comment type="catalytic activity">
    <reaction evidence="8 11">
        <text>an N-terminal (5-L-glutamyl)-[peptide] + an alpha-amino acid = 5-L-glutamyl amino acid + an N-terminal L-alpha-aminoacyl-[peptide]</text>
        <dbReference type="Rhea" id="RHEA:23904"/>
        <dbReference type="Rhea" id="RHEA-COMP:9780"/>
        <dbReference type="Rhea" id="RHEA-COMP:9795"/>
        <dbReference type="ChEBI" id="CHEBI:77644"/>
        <dbReference type="ChEBI" id="CHEBI:78597"/>
        <dbReference type="ChEBI" id="CHEBI:78599"/>
        <dbReference type="ChEBI" id="CHEBI:78608"/>
        <dbReference type="EC" id="2.3.2.2"/>
    </reaction>
</comment>
<dbReference type="EC" id="3.4.19.13" evidence="11"/>
<feature type="binding site" evidence="10">
    <location>
        <begin position="401"/>
        <end position="403"/>
    </location>
    <ligand>
        <name>L-glutamate</name>
        <dbReference type="ChEBI" id="CHEBI:29985"/>
    </ligand>
</feature>
<feature type="signal peptide" evidence="12">
    <location>
        <begin position="1"/>
        <end position="20"/>
    </location>
</feature>
<dbReference type="Gene3D" id="3.60.20.40">
    <property type="match status" value="1"/>
</dbReference>
<dbReference type="PRINTS" id="PR01210">
    <property type="entry name" value="GGTRANSPTASE"/>
</dbReference>
<organism evidence="13 14">
    <name type="scientific">Candidatus Sphingobacterium stercoripullorum</name>
    <dbReference type="NCBI Taxonomy" id="2838759"/>
    <lineage>
        <taxon>Bacteria</taxon>
        <taxon>Pseudomonadati</taxon>
        <taxon>Bacteroidota</taxon>
        <taxon>Sphingobacteriia</taxon>
        <taxon>Sphingobacteriales</taxon>
        <taxon>Sphingobacteriaceae</taxon>
        <taxon>Sphingobacterium</taxon>
    </lineage>
</organism>
<evidence type="ECO:0000256" key="3">
    <source>
        <dbReference type="ARBA" id="ARBA00009381"/>
    </source>
</evidence>
<evidence type="ECO:0000256" key="2">
    <source>
        <dbReference type="ARBA" id="ARBA00001089"/>
    </source>
</evidence>
<comment type="pathway">
    <text evidence="11">Sulfur metabolism; glutathione metabolism.</text>
</comment>
<feature type="active site" description="Nucleophile" evidence="9">
    <location>
        <position position="383"/>
    </location>
</feature>
<reference evidence="13" key="2">
    <citation type="submission" date="2021-04" db="EMBL/GenBank/DDBJ databases">
        <authorList>
            <person name="Gilroy R."/>
        </authorList>
    </citation>
    <scope>NUCLEOTIDE SEQUENCE</scope>
    <source>
        <strain evidence="13">1719</strain>
    </source>
</reference>
<reference evidence="13" key="1">
    <citation type="journal article" date="2021" name="PeerJ">
        <title>Extensive microbial diversity within the chicken gut microbiome revealed by metagenomics and culture.</title>
        <authorList>
            <person name="Gilroy R."/>
            <person name="Ravi A."/>
            <person name="Getino M."/>
            <person name="Pursley I."/>
            <person name="Horton D.L."/>
            <person name="Alikhan N.F."/>
            <person name="Baker D."/>
            <person name="Gharbi K."/>
            <person name="Hall N."/>
            <person name="Watson M."/>
            <person name="Adriaenssens E.M."/>
            <person name="Foster-Nyarko E."/>
            <person name="Jarju S."/>
            <person name="Secka A."/>
            <person name="Antonio M."/>
            <person name="Oren A."/>
            <person name="Chaudhuri R.R."/>
            <person name="La Ragione R."/>
            <person name="Hildebrand F."/>
            <person name="Pallen M.J."/>
        </authorList>
    </citation>
    <scope>NUCLEOTIDE SEQUENCE</scope>
    <source>
        <strain evidence="13">1719</strain>
    </source>
</reference>
<protein>
    <recommendedName>
        <fullName evidence="11">Glutathione hydrolase proenzyme</fullName>
        <ecNumber evidence="11">2.3.2.2</ecNumber>
        <ecNumber evidence="11">3.4.19.13</ecNumber>
    </recommendedName>
    <component>
        <recommendedName>
            <fullName evidence="11">Glutathione hydrolase large chain</fullName>
        </recommendedName>
    </component>
    <component>
        <recommendedName>
            <fullName evidence="11">Glutathione hydrolase small chain</fullName>
        </recommendedName>
    </component>
</protein>
<feature type="binding site" evidence="10">
    <location>
        <position position="476"/>
    </location>
    <ligand>
        <name>L-glutamate</name>
        <dbReference type="ChEBI" id="CHEBI:29985"/>
    </ligand>
</feature>
<dbReference type="InterPro" id="IPR000101">
    <property type="entry name" value="GGT_peptidase"/>
</dbReference>
<dbReference type="PROSITE" id="PS00462">
    <property type="entry name" value="G_GLU_TRANSPEPTIDASE"/>
    <property type="match status" value="1"/>
</dbReference>
<comment type="similarity">
    <text evidence="3 11">Belongs to the gamma-glutamyltransferase family.</text>
</comment>
<evidence type="ECO:0000256" key="7">
    <source>
        <dbReference type="ARBA" id="ARBA00023315"/>
    </source>
</evidence>
<feature type="binding site" evidence="10">
    <location>
        <position position="425"/>
    </location>
    <ligand>
        <name>L-glutamate</name>
        <dbReference type="ChEBI" id="CHEBI:29985"/>
    </ligand>
</feature>
<dbReference type="EC" id="2.3.2.2" evidence="11"/>
<feature type="chain" id="PRO_5039565027" description="Glutathione hydrolase proenzyme" evidence="12">
    <location>
        <begin position="21"/>
        <end position="570"/>
    </location>
</feature>
<dbReference type="NCBIfam" id="TIGR00066">
    <property type="entry name" value="g_glut_trans"/>
    <property type="match status" value="1"/>
</dbReference>
<dbReference type="GO" id="GO:0006751">
    <property type="term" value="P:glutathione catabolic process"/>
    <property type="evidence" value="ECO:0007669"/>
    <property type="project" value="UniProtKB-UniRule"/>
</dbReference>
<dbReference type="EMBL" id="DXEZ01000304">
    <property type="protein sequence ID" value="HIX55489.1"/>
    <property type="molecule type" value="Genomic_DNA"/>
</dbReference>
<dbReference type="GO" id="GO:0036374">
    <property type="term" value="F:glutathione hydrolase activity"/>
    <property type="evidence" value="ECO:0007669"/>
    <property type="project" value="UniProtKB-UniRule"/>
</dbReference>
<dbReference type="InterPro" id="IPR029055">
    <property type="entry name" value="Ntn_hydrolases_N"/>
</dbReference>
<comment type="PTM">
    <text evidence="11">Cleaved by autocatalysis into a large and a small subunit.</text>
</comment>
<dbReference type="SUPFAM" id="SSF56235">
    <property type="entry name" value="N-terminal nucleophile aminohydrolases (Ntn hydrolases)"/>
    <property type="match status" value="1"/>
</dbReference>
<dbReference type="AlphaFoldDB" id="A0A9D1WAQ6"/>
<gene>
    <name evidence="13" type="primary">ggt</name>
    <name evidence="13" type="ORF">H9853_10730</name>
</gene>
<dbReference type="PANTHER" id="PTHR43199">
    <property type="entry name" value="GLUTATHIONE HYDROLASE"/>
    <property type="match status" value="1"/>
</dbReference>
<dbReference type="PROSITE" id="PS51257">
    <property type="entry name" value="PROKAR_LIPOPROTEIN"/>
    <property type="match status" value="1"/>
</dbReference>
<evidence type="ECO:0000256" key="6">
    <source>
        <dbReference type="ARBA" id="ARBA00023145"/>
    </source>
</evidence>
<accession>A0A9D1WAQ6</accession>
<feature type="binding site" evidence="10">
    <location>
        <position position="108"/>
    </location>
    <ligand>
        <name>L-glutamate</name>
        <dbReference type="ChEBI" id="CHEBI:29985"/>
    </ligand>
</feature>
<comment type="subunit">
    <text evidence="11">This enzyme consists of two polypeptide chains, which are synthesized in precursor form from a single polypeptide.</text>
</comment>
<dbReference type="GO" id="GO:0006750">
    <property type="term" value="P:glutathione biosynthetic process"/>
    <property type="evidence" value="ECO:0007669"/>
    <property type="project" value="UniProtKB-KW"/>
</dbReference>
<dbReference type="InterPro" id="IPR043137">
    <property type="entry name" value="GGT_ssub_C"/>
</dbReference>
<dbReference type="PANTHER" id="PTHR43199:SF1">
    <property type="entry name" value="GLUTATHIONE HYDROLASE PROENZYME"/>
    <property type="match status" value="1"/>
</dbReference>
<evidence type="ECO:0000256" key="8">
    <source>
        <dbReference type="ARBA" id="ARBA00047417"/>
    </source>
</evidence>
<evidence type="ECO:0000313" key="13">
    <source>
        <dbReference type="EMBL" id="HIX55489.1"/>
    </source>
</evidence>
<evidence type="ECO:0000313" key="14">
    <source>
        <dbReference type="Proteomes" id="UP000824156"/>
    </source>
</evidence>
<keyword evidence="11" id="KW-0317">Glutathione biosynthesis</keyword>
<evidence type="ECO:0000256" key="4">
    <source>
        <dbReference type="ARBA" id="ARBA00022679"/>
    </source>
</evidence>
<dbReference type="Proteomes" id="UP000824156">
    <property type="component" value="Unassembled WGS sequence"/>
</dbReference>
<comment type="caution">
    <text evidence="13">The sequence shown here is derived from an EMBL/GenBank/DDBJ whole genome shotgun (WGS) entry which is preliminary data.</text>
</comment>
<evidence type="ECO:0000256" key="11">
    <source>
        <dbReference type="RuleBase" id="RU368036"/>
    </source>
</evidence>
<evidence type="ECO:0000256" key="9">
    <source>
        <dbReference type="PIRSR" id="PIRSR600101-1"/>
    </source>
</evidence>
<evidence type="ECO:0000256" key="5">
    <source>
        <dbReference type="ARBA" id="ARBA00022801"/>
    </source>
</evidence>
<keyword evidence="5 11" id="KW-0378">Hydrolase</keyword>
<evidence type="ECO:0000256" key="1">
    <source>
        <dbReference type="ARBA" id="ARBA00001049"/>
    </source>
</evidence>
<keyword evidence="7 11" id="KW-0012">Acyltransferase</keyword>
<comment type="catalytic activity">
    <reaction evidence="1 11">
        <text>an S-substituted glutathione + H2O = an S-substituted L-cysteinylglycine + L-glutamate</text>
        <dbReference type="Rhea" id="RHEA:59468"/>
        <dbReference type="ChEBI" id="CHEBI:15377"/>
        <dbReference type="ChEBI" id="CHEBI:29985"/>
        <dbReference type="ChEBI" id="CHEBI:90779"/>
        <dbReference type="ChEBI" id="CHEBI:143103"/>
        <dbReference type="EC" id="3.4.19.13"/>
    </reaction>
</comment>
<proteinExistence type="inferred from homology"/>
<evidence type="ECO:0000256" key="10">
    <source>
        <dbReference type="PIRSR" id="PIRSR600101-2"/>
    </source>
</evidence>
<comment type="catalytic activity">
    <reaction evidence="2 11">
        <text>glutathione + H2O = L-cysteinylglycine + L-glutamate</text>
        <dbReference type="Rhea" id="RHEA:28807"/>
        <dbReference type="ChEBI" id="CHEBI:15377"/>
        <dbReference type="ChEBI" id="CHEBI:29985"/>
        <dbReference type="ChEBI" id="CHEBI:57925"/>
        <dbReference type="ChEBI" id="CHEBI:61694"/>
        <dbReference type="EC" id="3.4.19.13"/>
    </reaction>
</comment>